<organism evidence="1 2">
    <name type="scientific">Brucella rhizosphaerae</name>
    <dbReference type="NCBI Taxonomy" id="571254"/>
    <lineage>
        <taxon>Bacteria</taxon>
        <taxon>Pseudomonadati</taxon>
        <taxon>Pseudomonadota</taxon>
        <taxon>Alphaproteobacteria</taxon>
        <taxon>Hyphomicrobiales</taxon>
        <taxon>Brucellaceae</taxon>
        <taxon>Brucella/Ochrobactrum group</taxon>
        <taxon>Brucella</taxon>
    </lineage>
</organism>
<comment type="caution">
    <text evidence="1">The sequence shown here is derived from an EMBL/GenBank/DDBJ whole genome shotgun (WGS) entry which is preliminary data.</text>
</comment>
<evidence type="ECO:0008006" key="3">
    <source>
        <dbReference type="Google" id="ProtNLM"/>
    </source>
</evidence>
<protein>
    <recommendedName>
        <fullName evidence="3">VirK protein</fullName>
    </recommendedName>
</protein>
<sequence length="138" mass="15042">MWAMVATGIASTAHAESGASYQALKEHSAFADKGISKLNLNACRQISGFTLQSSGILQSPIVWSKLSLPATDNQIVFTSTNFVIAEDYTPLIVFTRYVVMPDDTVVVTMQTILPKTFDLVMNIKTFRCKLGDGISVSF</sequence>
<reference evidence="1 2" key="1">
    <citation type="submission" date="2017-07" db="EMBL/GenBank/DDBJ databases">
        <title>Phylogenetic study on the rhizospheric bacterium Ochrobactrum sp. A44.</title>
        <authorList>
            <person name="Krzyzanowska D.M."/>
            <person name="Ossowicki A."/>
            <person name="Rajewska M."/>
            <person name="Maciag T."/>
            <person name="Kaczynski Z."/>
            <person name="Czerwicka M."/>
            <person name="Jafra S."/>
        </authorList>
    </citation>
    <scope>NUCLEOTIDE SEQUENCE [LARGE SCALE GENOMIC DNA]</scope>
    <source>
        <strain evidence="1 2">PR17</strain>
    </source>
</reference>
<dbReference type="Proteomes" id="UP000216345">
    <property type="component" value="Unassembled WGS sequence"/>
</dbReference>
<evidence type="ECO:0000313" key="2">
    <source>
        <dbReference type="Proteomes" id="UP000216345"/>
    </source>
</evidence>
<gene>
    <name evidence="1" type="ORF">CEV32_3734</name>
</gene>
<dbReference type="AlphaFoldDB" id="A0A256FSQ4"/>
<dbReference type="EMBL" id="NNRK01000017">
    <property type="protein sequence ID" value="OYR17895.1"/>
    <property type="molecule type" value="Genomic_DNA"/>
</dbReference>
<evidence type="ECO:0000313" key="1">
    <source>
        <dbReference type="EMBL" id="OYR17895.1"/>
    </source>
</evidence>
<proteinExistence type="predicted"/>
<name>A0A256FSQ4_9HYPH</name>
<accession>A0A256FSQ4</accession>
<keyword evidence="2" id="KW-1185">Reference proteome</keyword>